<dbReference type="GO" id="GO:0004000">
    <property type="term" value="F:adenosine deaminase activity"/>
    <property type="evidence" value="ECO:0007669"/>
    <property type="project" value="UniProtKB-UniRule"/>
</dbReference>
<evidence type="ECO:0000256" key="6">
    <source>
        <dbReference type="ARBA" id="ARBA00031852"/>
    </source>
</evidence>
<feature type="binding site" evidence="9">
    <location>
        <position position="28"/>
    </location>
    <ligand>
        <name>substrate</name>
    </ligand>
</feature>
<dbReference type="InterPro" id="IPR001365">
    <property type="entry name" value="A_deaminase_dom"/>
</dbReference>
<dbReference type="GO" id="GO:0043103">
    <property type="term" value="P:hypoxanthine salvage"/>
    <property type="evidence" value="ECO:0007669"/>
    <property type="project" value="TreeGrafter"/>
</dbReference>
<evidence type="ECO:0000313" key="12">
    <source>
        <dbReference type="Proteomes" id="UP000242444"/>
    </source>
</evidence>
<evidence type="ECO:0000256" key="1">
    <source>
        <dbReference type="ARBA" id="ARBA00012784"/>
    </source>
</evidence>
<keyword evidence="3 9" id="KW-0378">Hydrolase</keyword>
<dbReference type="Gene3D" id="3.20.20.140">
    <property type="entry name" value="Metal-dependent hydrolases"/>
    <property type="match status" value="1"/>
</dbReference>
<feature type="binding site" evidence="9">
    <location>
        <position position="188"/>
    </location>
    <ligand>
        <name>substrate</name>
    </ligand>
</feature>
<keyword evidence="2 9" id="KW-0479">Metal-binding</keyword>
<name>A0A263DBY7_9PSEU</name>
<accession>A0A263DBY7</accession>
<dbReference type="SUPFAM" id="SSF51556">
    <property type="entry name" value="Metallo-dependent hydrolases"/>
    <property type="match status" value="1"/>
</dbReference>
<evidence type="ECO:0000256" key="5">
    <source>
        <dbReference type="ARBA" id="ARBA00023080"/>
    </source>
</evidence>
<feature type="binding site" evidence="9">
    <location>
        <position position="215"/>
    </location>
    <ligand>
        <name>Zn(2+)</name>
        <dbReference type="ChEBI" id="CHEBI:29105"/>
        <note>catalytic</note>
    </ligand>
</feature>
<comment type="catalytic activity">
    <reaction evidence="8">
        <text>2'-deoxyadenosine + H2O + H(+) = 2'-deoxyinosine + NH4(+)</text>
        <dbReference type="Rhea" id="RHEA:28190"/>
        <dbReference type="ChEBI" id="CHEBI:15377"/>
        <dbReference type="ChEBI" id="CHEBI:15378"/>
        <dbReference type="ChEBI" id="CHEBI:17256"/>
        <dbReference type="ChEBI" id="CHEBI:28938"/>
        <dbReference type="ChEBI" id="CHEBI:28997"/>
        <dbReference type="EC" id="3.5.4.4"/>
    </reaction>
    <physiologicalReaction direction="left-to-right" evidence="8">
        <dbReference type="Rhea" id="RHEA:28191"/>
    </physiologicalReaction>
</comment>
<evidence type="ECO:0000256" key="8">
    <source>
        <dbReference type="ARBA" id="ARBA00049213"/>
    </source>
</evidence>
<sequence>MARDSSPAGPVPTPDEIRRAPKVLLHDHLDGGLRPGTVVELAEAAGYGALPTTDAAELGTWFRTAADSGSLESYLETFAHTCGVMQTEQALVRVAAECAEDLADDGVVYAEVRYAPELFVERGLSLEAVVEAVQAGFAEGERRAAARGRTIRTGTLLCAMRQHARALEIAELAVRYRDGGVVGFDIAGPEDGFPPTRNLDAFEYLRTSNAHFTIHAGEAFGLASIWEAIQHCGAERLGHGVRIVDDIKNSAGGTPELGRLAAYVRDRRIPLEVCPSSNVQTGAARSIAEHPIGLLASMSFRVTVNTDNRLMSGCSMSSEFGALVEAFGFGWADLQWFTINAMKSAFIDFDQRLDIINTIIKPGYARQVN</sequence>
<dbReference type="EC" id="3.5.4.4" evidence="1 9"/>
<dbReference type="PANTHER" id="PTHR11409:SF43">
    <property type="entry name" value="ADENOSINE DEAMINASE"/>
    <property type="match status" value="1"/>
</dbReference>
<comment type="cofactor">
    <cofactor evidence="9">
        <name>Zn(2+)</name>
        <dbReference type="ChEBI" id="CHEBI:29105"/>
    </cofactor>
    <text evidence="9">Binds 1 zinc ion per subunit.</text>
</comment>
<dbReference type="InterPro" id="IPR032466">
    <property type="entry name" value="Metal_Hydrolase"/>
</dbReference>
<feature type="domain" description="Adenosine deaminase" evidence="10">
    <location>
        <begin position="21"/>
        <end position="361"/>
    </location>
</feature>
<dbReference type="PANTHER" id="PTHR11409">
    <property type="entry name" value="ADENOSINE DEAMINASE"/>
    <property type="match status" value="1"/>
</dbReference>
<dbReference type="AlphaFoldDB" id="A0A263DBY7"/>
<dbReference type="GO" id="GO:0005829">
    <property type="term" value="C:cytosol"/>
    <property type="evidence" value="ECO:0007669"/>
    <property type="project" value="TreeGrafter"/>
</dbReference>
<evidence type="ECO:0000256" key="4">
    <source>
        <dbReference type="ARBA" id="ARBA00022833"/>
    </source>
</evidence>
<feature type="binding site" evidence="9">
    <location>
        <position position="26"/>
    </location>
    <ligand>
        <name>Zn(2+)</name>
        <dbReference type="ChEBI" id="CHEBI:29105"/>
        <note>catalytic</note>
    </ligand>
</feature>
<dbReference type="HAMAP" id="MF_00540">
    <property type="entry name" value="A_deaminase"/>
    <property type="match status" value="1"/>
</dbReference>
<feature type="binding site" evidence="9">
    <location>
        <position position="30"/>
    </location>
    <ligand>
        <name>substrate</name>
    </ligand>
</feature>
<dbReference type="InterPro" id="IPR006330">
    <property type="entry name" value="Ado/ade_deaminase"/>
</dbReference>
<feature type="binding site" evidence="9">
    <location>
        <position position="307"/>
    </location>
    <ligand>
        <name>Zn(2+)</name>
        <dbReference type="ChEBI" id="CHEBI:29105"/>
        <note>catalytic</note>
    </ligand>
</feature>
<gene>
    <name evidence="9" type="primary">add</name>
    <name evidence="11" type="ORF">CFN78_02115</name>
</gene>
<dbReference type="EMBL" id="NKYE01000001">
    <property type="protein sequence ID" value="OZM75007.1"/>
    <property type="molecule type" value="Genomic_DNA"/>
</dbReference>
<protein>
    <recommendedName>
        <fullName evidence="1 9">Adenosine deaminase</fullName>
        <ecNumber evidence="1 9">3.5.4.4</ecNumber>
    </recommendedName>
    <alternativeName>
        <fullName evidence="6 9">Adenosine aminohydrolase</fullName>
    </alternativeName>
</protein>
<dbReference type="GO" id="GO:0009117">
    <property type="term" value="P:nucleotide metabolic process"/>
    <property type="evidence" value="ECO:0007669"/>
    <property type="project" value="UniProtKB-KW"/>
</dbReference>
<dbReference type="InterPro" id="IPR028893">
    <property type="entry name" value="A_deaminase"/>
</dbReference>
<organism evidence="11 12">
    <name type="scientific">Amycolatopsis antarctica</name>
    <dbReference type="NCBI Taxonomy" id="1854586"/>
    <lineage>
        <taxon>Bacteria</taxon>
        <taxon>Bacillati</taxon>
        <taxon>Actinomycetota</taxon>
        <taxon>Actinomycetes</taxon>
        <taxon>Pseudonocardiales</taxon>
        <taxon>Pseudonocardiaceae</taxon>
        <taxon>Amycolatopsis</taxon>
    </lineage>
</organism>
<dbReference type="InParanoid" id="A0A263DBY7"/>
<feature type="active site" description="Proton donor" evidence="9">
    <location>
        <position position="218"/>
    </location>
</feature>
<dbReference type="FunCoup" id="A0A263DBY7">
    <property type="interactions" value="295"/>
</dbReference>
<dbReference type="Proteomes" id="UP000242444">
    <property type="component" value="Unassembled WGS sequence"/>
</dbReference>
<dbReference type="GO" id="GO:0046936">
    <property type="term" value="F:2'-deoxyadenosine deaminase activity"/>
    <property type="evidence" value="ECO:0007669"/>
    <property type="project" value="RHEA"/>
</dbReference>
<dbReference type="GO" id="GO:0046103">
    <property type="term" value="P:inosine biosynthetic process"/>
    <property type="evidence" value="ECO:0007669"/>
    <property type="project" value="TreeGrafter"/>
</dbReference>
<evidence type="ECO:0000256" key="9">
    <source>
        <dbReference type="HAMAP-Rule" id="MF_00540"/>
    </source>
</evidence>
<dbReference type="Pfam" id="PF00962">
    <property type="entry name" value="A_deaminase"/>
    <property type="match status" value="1"/>
</dbReference>
<comment type="caution">
    <text evidence="11">The sequence shown here is derived from an EMBL/GenBank/DDBJ whole genome shotgun (WGS) entry which is preliminary data.</text>
</comment>
<evidence type="ECO:0000256" key="3">
    <source>
        <dbReference type="ARBA" id="ARBA00022801"/>
    </source>
</evidence>
<evidence type="ECO:0000313" key="11">
    <source>
        <dbReference type="EMBL" id="OZM75007.1"/>
    </source>
</evidence>
<feature type="site" description="Important for catalytic activity" evidence="9">
    <location>
        <position position="239"/>
    </location>
</feature>
<keyword evidence="4 9" id="KW-0862">Zinc</keyword>
<evidence type="ECO:0000256" key="7">
    <source>
        <dbReference type="ARBA" id="ARBA00047989"/>
    </source>
</evidence>
<feature type="binding site" evidence="9">
    <location>
        <position position="28"/>
    </location>
    <ligand>
        <name>Zn(2+)</name>
        <dbReference type="ChEBI" id="CHEBI:29105"/>
        <note>catalytic</note>
    </ligand>
</feature>
<dbReference type="GO" id="GO:0008270">
    <property type="term" value="F:zinc ion binding"/>
    <property type="evidence" value="ECO:0007669"/>
    <property type="project" value="UniProtKB-UniRule"/>
</dbReference>
<dbReference type="OrthoDB" id="9779574at2"/>
<dbReference type="NCBIfam" id="NF006847">
    <property type="entry name" value="PRK09358.1-2"/>
    <property type="match status" value="1"/>
</dbReference>
<comment type="similarity">
    <text evidence="9">Belongs to the metallo-dependent hydrolases superfamily. Adenosine and AMP deaminases family. Adenosine deaminase subfamily.</text>
</comment>
<dbReference type="RefSeq" id="WP_094860787.1">
    <property type="nucleotide sequence ID" value="NZ_NKYE01000001.1"/>
</dbReference>
<reference evidence="11 12" key="1">
    <citation type="submission" date="2017-07" db="EMBL/GenBank/DDBJ databases">
        <title>Amycolatopsis antarcticus sp. nov., isolated from the surface of an Antarcticus brown macroalga.</title>
        <authorList>
            <person name="Wang J."/>
            <person name="Leiva S."/>
            <person name="Huang J."/>
            <person name="Huang Y."/>
        </authorList>
    </citation>
    <scope>NUCLEOTIDE SEQUENCE [LARGE SCALE GENOMIC DNA]</scope>
    <source>
        <strain evidence="11 12">AU-G6</strain>
    </source>
</reference>
<comment type="function">
    <text evidence="9">Catalyzes the hydrolytic deamination of adenosine and 2-deoxyadenosine.</text>
</comment>
<dbReference type="FunFam" id="3.20.20.140:FF:000020">
    <property type="entry name" value="Adenosine deaminase"/>
    <property type="match status" value="1"/>
</dbReference>
<comment type="caution">
    <text evidence="9">Lacks conserved residue(s) required for the propagation of feature annotation.</text>
</comment>
<evidence type="ECO:0000256" key="2">
    <source>
        <dbReference type="ARBA" id="ARBA00022723"/>
    </source>
</evidence>
<evidence type="ECO:0000259" key="10">
    <source>
        <dbReference type="Pfam" id="PF00962"/>
    </source>
</evidence>
<dbReference type="GO" id="GO:0009168">
    <property type="term" value="P:purine ribonucleoside monophosphate biosynthetic process"/>
    <property type="evidence" value="ECO:0007669"/>
    <property type="project" value="UniProtKB-UniRule"/>
</dbReference>
<keyword evidence="12" id="KW-1185">Reference proteome</keyword>
<dbReference type="NCBIfam" id="TIGR01430">
    <property type="entry name" value="aden_deam"/>
    <property type="match status" value="1"/>
</dbReference>
<comment type="catalytic activity">
    <reaction evidence="7">
        <text>adenosine + H2O + H(+) = inosine + NH4(+)</text>
        <dbReference type="Rhea" id="RHEA:24408"/>
        <dbReference type="ChEBI" id="CHEBI:15377"/>
        <dbReference type="ChEBI" id="CHEBI:15378"/>
        <dbReference type="ChEBI" id="CHEBI:16335"/>
        <dbReference type="ChEBI" id="CHEBI:17596"/>
        <dbReference type="ChEBI" id="CHEBI:28938"/>
        <dbReference type="EC" id="3.5.4.4"/>
    </reaction>
    <physiologicalReaction direction="left-to-right" evidence="7">
        <dbReference type="Rhea" id="RHEA:24409"/>
    </physiologicalReaction>
</comment>
<keyword evidence="5 9" id="KW-0546">Nucleotide metabolism</keyword>
<proteinExistence type="inferred from homology"/>
<dbReference type="GO" id="GO:0006154">
    <property type="term" value="P:adenosine catabolic process"/>
    <property type="evidence" value="ECO:0007669"/>
    <property type="project" value="TreeGrafter"/>
</dbReference>